<feature type="non-terminal residue" evidence="1">
    <location>
        <position position="251"/>
    </location>
</feature>
<evidence type="ECO:0000313" key="2">
    <source>
        <dbReference type="Proteomes" id="UP001194580"/>
    </source>
</evidence>
<feature type="non-terminal residue" evidence="1">
    <location>
        <position position="1"/>
    </location>
</feature>
<evidence type="ECO:0008006" key="3">
    <source>
        <dbReference type="Google" id="ProtNLM"/>
    </source>
</evidence>
<gene>
    <name evidence="1" type="ORF">BGZ95_008120</name>
</gene>
<dbReference type="Pfam" id="PF08238">
    <property type="entry name" value="Sel1"/>
    <property type="match status" value="1"/>
</dbReference>
<dbReference type="InterPro" id="IPR006597">
    <property type="entry name" value="Sel1-like"/>
</dbReference>
<dbReference type="Proteomes" id="UP001194580">
    <property type="component" value="Unassembled WGS sequence"/>
</dbReference>
<comment type="caution">
    <text evidence="1">The sequence shown here is derived from an EMBL/GenBank/DDBJ whole genome shotgun (WGS) entry which is preliminary data.</text>
</comment>
<dbReference type="SMART" id="SM00671">
    <property type="entry name" value="SEL1"/>
    <property type="match status" value="1"/>
</dbReference>
<dbReference type="Gene3D" id="1.25.40.10">
    <property type="entry name" value="Tetratricopeptide repeat domain"/>
    <property type="match status" value="1"/>
</dbReference>
<organism evidence="1 2">
    <name type="scientific">Linnemannia exigua</name>
    <dbReference type="NCBI Taxonomy" id="604196"/>
    <lineage>
        <taxon>Eukaryota</taxon>
        <taxon>Fungi</taxon>
        <taxon>Fungi incertae sedis</taxon>
        <taxon>Mucoromycota</taxon>
        <taxon>Mortierellomycotina</taxon>
        <taxon>Mortierellomycetes</taxon>
        <taxon>Mortierellales</taxon>
        <taxon>Mortierellaceae</taxon>
        <taxon>Linnemannia</taxon>
    </lineage>
</organism>
<reference evidence="1" key="1">
    <citation type="journal article" date="2020" name="Fungal Divers.">
        <title>Resolving the Mortierellaceae phylogeny through synthesis of multi-gene phylogenetics and phylogenomics.</title>
        <authorList>
            <person name="Vandepol N."/>
            <person name="Liber J."/>
            <person name="Desiro A."/>
            <person name="Na H."/>
            <person name="Kennedy M."/>
            <person name="Barry K."/>
            <person name="Grigoriev I.V."/>
            <person name="Miller A.N."/>
            <person name="O'Donnell K."/>
            <person name="Stajich J.E."/>
            <person name="Bonito G."/>
        </authorList>
    </citation>
    <scope>NUCLEOTIDE SEQUENCE</scope>
    <source>
        <strain evidence="1">NRRL 28262</strain>
    </source>
</reference>
<dbReference type="InterPro" id="IPR011990">
    <property type="entry name" value="TPR-like_helical_dom_sf"/>
</dbReference>
<accession>A0AAD4H064</accession>
<dbReference type="EMBL" id="JAAAIL010004134">
    <property type="protein sequence ID" value="KAG0248301.1"/>
    <property type="molecule type" value="Genomic_DNA"/>
</dbReference>
<name>A0AAD4H064_9FUNG</name>
<dbReference type="AlphaFoldDB" id="A0AAD4H064"/>
<protein>
    <recommendedName>
        <fullName evidence="3">Sel1 repeat family protein</fullName>
    </recommendedName>
</protein>
<dbReference type="SUPFAM" id="SSF81901">
    <property type="entry name" value="HCP-like"/>
    <property type="match status" value="1"/>
</dbReference>
<keyword evidence="2" id="KW-1185">Reference proteome</keyword>
<proteinExistence type="predicted"/>
<sequence>STTKKGFVLWDDIRLAFSDALYIRYQDKVVPFMKGVDFMPLQPLRIAATPDVVLDVIVDGPLARTEAAIPQDASQTPVRVTAKEVIVQEEVIVQKEVSVSSATAATITEIKTATVGRNPAYGLVESAMQNYNHIDNPAFGPQSRAPQYIPNSNGANSNDDMSTINQALLHEQPAGSGRSINITPLQAPQELTAAADIKDISPIVVKAIHGDINSQVELGNMYKIGDSVEQDFEEARHWYRKAANQGNADAQ</sequence>
<evidence type="ECO:0000313" key="1">
    <source>
        <dbReference type="EMBL" id="KAG0248301.1"/>
    </source>
</evidence>